<dbReference type="AlphaFoldDB" id="A0A0N9I896"/>
<protein>
    <recommendedName>
        <fullName evidence="1">Beta-lactamase class A catalytic domain-containing protein</fullName>
    </recommendedName>
</protein>
<name>A0A0N9I896_9PSEU</name>
<dbReference type="PANTHER" id="PTHR35333:SF3">
    <property type="entry name" value="BETA-LACTAMASE-TYPE TRANSPEPTIDASE FOLD CONTAINING PROTEIN"/>
    <property type="match status" value="1"/>
</dbReference>
<dbReference type="EMBL" id="CP012752">
    <property type="protein sequence ID" value="ALG12114.1"/>
    <property type="molecule type" value="Genomic_DNA"/>
</dbReference>
<reference evidence="2 3" key="1">
    <citation type="submission" date="2015-07" db="EMBL/GenBank/DDBJ databases">
        <title>Genome sequencing of Kibdelosporangium phytohabitans.</title>
        <authorList>
            <person name="Qin S."/>
            <person name="Xing K."/>
        </authorList>
    </citation>
    <scope>NUCLEOTIDE SEQUENCE [LARGE SCALE GENOMIC DNA]</scope>
    <source>
        <strain evidence="2 3">KLBMP1111</strain>
    </source>
</reference>
<organism evidence="2 3">
    <name type="scientific">Kibdelosporangium phytohabitans</name>
    <dbReference type="NCBI Taxonomy" id="860235"/>
    <lineage>
        <taxon>Bacteria</taxon>
        <taxon>Bacillati</taxon>
        <taxon>Actinomycetota</taxon>
        <taxon>Actinomycetes</taxon>
        <taxon>Pseudonocardiales</taxon>
        <taxon>Pseudonocardiaceae</taxon>
        <taxon>Kibdelosporangium</taxon>
    </lineage>
</organism>
<gene>
    <name evidence="2" type="ORF">AOZ06_39295</name>
</gene>
<sequence length="294" mass="30694">MLKQVGQVQVLVGIAALVAAGGLIAAIAVNSDSGSDDWHAECGSAPAEVAGKHANAIAEARKALLSNGNDPRLGIEVVDLGSCAVELSWKADQAQPTASVVKLLIALDLIDRSGVPSGNEAKEVHDMLAASDDRVASRLWQRQGGPAVVQRQARKLGLEHTSPPADAGQWGSTRMSPDDVITVYRHITAKLADEGRALLTEAMHRVPLNAADGFDQHFGIPRAFPGADWAVKQGWGSSEGRRVLNTTGLVRTASRTFAVAVMGSWNDTIDWATATKALTTATGALRGSLSAGGN</sequence>
<dbReference type="Gene3D" id="3.40.710.10">
    <property type="entry name" value="DD-peptidase/beta-lactamase superfamily"/>
    <property type="match status" value="1"/>
</dbReference>
<evidence type="ECO:0000313" key="2">
    <source>
        <dbReference type="EMBL" id="ALG12114.1"/>
    </source>
</evidence>
<dbReference type="GO" id="GO:0046677">
    <property type="term" value="P:response to antibiotic"/>
    <property type="evidence" value="ECO:0007669"/>
    <property type="project" value="InterPro"/>
</dbReference>
<dbReference type="InterPro" id="IPR000871">
    <property type="entry name" value="Beta-lactam_class-A"/>
</dbReference>
<dbReference type="GO" id="GO:0030655">
    <property type="term" value="P:beta-lactam antibiotic catabolic process"/>
    <property type="evidence" value="ECO:0007669"/>
    <property type="project" value="InterPro"/>
</dbReference>
<dbReference type="PANTHER" id="PTHR35333">
    <property type="entry name" value="BETA-LACTAMASE"/>
    <property type="match status" value="1"/>
</dbReference>
<evidence type="ECO:0000259" key="1">
    <source>
        <dbReference type="Pfam" id="PF13354"/>
    </source>
</evidence>
<dbReference type="InterPro" id="IPR012338">
    <property type="entry name" value="Beta-lactam/transpept-like"/>
</dbReference>
<dbReference type="InterPro" id="IPR045155">
    <property type="entry name" value="Beta-lactam_cat"/>
</dbReference>
<dbReference type="Proteomes" id="UP000063699">
    <property type="component" value="Chromosome"/>
</dbReference>
<dbReference type="RefSeq" id="WP_054294010.1">
    <property type="nucleotide sequence ID" value="NZ_CP012752.1"/>
</dbReference>
<proteinExistence type="predicted"/>
<feature type="domain" description="Beta-lactamase class A catalytic" evidence="1">
    <location>
        <begin position="125"/>
        <end position="262"/>
    </location>
</feature>
<accession>A0A0N9I896</accession>
<dbReference type="GO" id="GO:0008800">
    <property type="term" value="F:beta-lactamase activity"/>
    <property type="evidence" value="ECO:0007669"/>
    <property type="project" value="InterPro"/>
</dbReference>
<dbReference type="Pfam" id="PF13354">
    <property type="entry name" value="Beta-lactamase2"/>
    <property type="match status" value="1"/>
</dbReference>
<dbReference type="STRING" id="860235.AOZ06_39295"/>
<dbReference type="SUPFAM" id="SSF56601">
    <property type="entry name" value="beta-lactamase/transpeptidase-like"/>
    <property type="match status" value="1"/>
</dbReference>
<keyword evidence="3" id="KW-1185">Reference proteome</keyword>
<evidence type="ECO:0000313" key="3">
    <source>
        <dbReference type="Proteomes" id="UP000063699"/>
    </source>
</evidence>
<dbReference type="OrthoDB" id="4981298at2"/>
<dbReference type="KEGG" id="kphy:AOZ06_39295"/>